<proteinExistence type="predicted"/>
<dbReference type="EMBL" id="NIRR01000010">
    <property type="protein sequence ID" value="OWP63582.1"/>
    <property type="molecule type" value="Genomic_DNA"/>
</dbReference>
<keyword evidence="3" id="KW-1185">Reference proteome</keyword>
<reference evidence="2 3" key="1">
    <citation type="submission" date="2017-06" db="EMBL/GenBank/DDBJ databases">
        <title>Hymenobacter amundsenii sp. nov. isolated from regoliths in Antarctica.</title>
        <authorList>
            <person name="Sedlacek I."/>
            <person name="Kralova S."/>
            <person name="Pantucek R."/>
            <person name="Svec P."/>
            <person name="Holochova P."/>
            <person name="Stankova E."/>
            <person name="Vrbovska V."/>
            <person name="Busse H.-J."/>
        </authorList>
    </citation>
    <scope>NUCLEOTIDE SEQUENCE [LARGE SCALE GENOMIC DNA]</scope>
    <source>
        <strain evidence="2 3">CCM 8682</strain>
    </source>
</reference>
<evidence type="ECO:0008006" key="4">
    <source>
        <dbReference type="Google" id="ProtNLM"/>
    </source>
</evidence>
<sequence length="244" mass="26507">MKHLLLVGLSLLGLSGCALYVPTTAVMPLVKARQEAELTALAHPSGRLEVKAAYSPSSHIAVSGTGMVGLWTRGEQYLRTGQGELGLGGYWLLGRHENWLLNTTAGAGLARVRRRDCLIGCDELRGRYGKGFGQVGLAYVGGQVSTSLTYRLSRVQFSQVLDEVRPIADFGLFRHDLTLAVRYPLSVDNAWYTQFAMGSSSSGRQPPNDSQPATSPPYQQWYAGGLPALVMSFGVGWQPRPRPQ</sequence>
<dbReference type="AlphaFoldDB" id="A0A246FLI6"/>
<dbReference type="RefSeq" id="WP_088463995.1">
    <property type="nucleotide sequence ID" value="NZ_NIRR01000010.1"/>
</dbReference>
<evidence type="ECO:0000313" key="3">
    <source>
        <dbReference type="Proteomes" id="UP000197277"/>
    </source>
</evidence>
<protein>
    <recommendedName>
        <fullName evidence="4">Lipoprotein</fullName>
    </recommendedName>
</protein>
<evidence type="ECO:0000256" key="1">
    <source>
        <dbReference type="SAM" id="MobiDB-lite"/>
    </source>
</evidence>
<feature type="region of interest" description="Disordered" evidence="1">
    <location>
        <begin position="198"/>
        <end position="220"/>
    </location>
</feature>
<dbReference type="PROSITE" id="PS51257">
    <property type="entry name" value="PROKAR_LIPOPROTEIN"/>
    <property type="match status" value="1"/>
</dbReference>
<evidence type="ECO:0000313" key="2">
    <source>
        <dbReference type="EMBL" id="OWP63582.1"/>
    </source>
</evidence>
<dbReference type="OrthoDB" id="875142at2"/>
<comment type="caution">
    <text evidence="2">The sequence shown here is derived from an EMBL/GenBank/DDBJ whole genome shotgun (WGS) entry which is preliminary data.</text>
</comment>
<organism evidence="2 3">
    <name type="scientific">Hymenobacter amundsenii</name>
    <dbReference type="NCBI Taxonomy" id="2006685"/>
    <lineage>
        <taxon>Bacteria</taxon>
        <taxon>Pseudomonadati</taxon>
        <taxon>Bacteroidota</taxon>
        <taxon>Cytophagia</taxon>
        <taxon>Cytophagales</taxon>
        <taxon>Hymenobacteraceae</taxon>
        <taxon>Hymenobacter</taxon>
    </lineage>
</organism>
<dbReference type="Proteomes" id="UP000197277">
    <property type="component" value="Unassembled WGS sequence"/>
</dbReference>
<name>A0A246FLI6_9BACT</name>
<feature type="compositionally biased region" description="Polar residues" evidence="1">
    <location>
        <begin position="198"/>
        <end position="218"/>
    </location>
</feature>
<gene>
    <name evidence="2" type="ORF">CDA63_08350</name>
</gene>
<accession>A0A246FLI6</accession>